<evidence type="ECO:0000256" key="1">
    <source>
        <dbReference type="SAM" id="SignalP"/>
    </source>
</evidence>
<dbReference type="PANTHER" id="PTHR37049">
    <property type="entry name" value="PEPTIDASE S41 FAMILY PROTEIN"/>
    <property type="match status" value="1"/>
</dbReference>
<feature type="chain" id="PRO_5034111777" description="Tail specific protease domain-containing protein" evidence="1">
    <location>
        <begin position="17"/>
        <end position="728"/>
    </location>
</feature>
<dbReference type="Pfam" id="PF03572">
    <property type="entry name" value="Peptidase_S41"/>
    <property type="match status" value="1"/>
</dbReference>
<reference evidence="4" key="2">
    <citation type="submission" date="2020-05" db="EMBL/GenBank/DDBJ databases">
        <authorList>
            <person name="Kim H.-S."/>
            <person name="Proctor R.H."/>
            <person name="Brown D.W."/>
        </authorList>
    </citation>
    <scope>NUCLEOTIDE SEQUENCE</scope>
    <source>
        <strain evidence="4">NRRL 22465</strain>
    </source>
</reference>
<dbReference type="InterPro" id="IPR029045">
    <property type="entry name" value="ClpP/crotonase-like_dom_sf"/>
</dbReference>
<evidence type="ECO:0000259" key="2">
    <source>
        <dbReference type="Pfam" id="PF03572"/>
    </source>
</evidence>
<gene>
    <name evidence="4" type="ORF">FZEAL_1179</name>
</gene>
<dbReference type="Gene3D" id="3.90.226.10">
    <property type="entry name" value="2-enoyl-CoA Hydratase, Chain A, domain 1"/>
    <property type="match status" value="1"/>
</dbReference>
<keyword evidence="1" id="KW-0732">Signal</keyword>
<organism evidence="4 5">
    <name type="scientific">Fusarium zealandicum</name>
    <dbReference type="NCBI Taxonomy" id="1053134"/>
    <lineage>
        <taxon>Eukaryota</taxon>
        <taxon>Fungi</taxon>
        <taxon>Dikarya</taxon>
        <taxon>Ascomycota</taxon>
        <taxon>Pezizomycotina</taxon>
        <taxon>Sordariomycetes</taxon>
        <taxon>Hypocreomycetidae</taxon>
        <taxon>Hypocreales</taxon>
        <taxon>Nectriaceae</taxon>
        <taxon>Fusarium</taxon>
        <taxon>Fusarium staphyleae species complex</taxon>
    </lineage>
</organism>
<dbReference type="InterPro" id="IPR005151">
    <property type="entry name" value="Tail-specific_protease"/>
</dbReference>
<name>A0A8H4XP43_9HYPO</name>
<dbReference type="GO" id="GO:0008236">
    <property type="term" value="F:serine-type peptidase activity"/>
    <property type="evidence" value="ECO:0007669"/>
    <property type="project" value="InterPro"/>
</dbReference>
<dbReference type="OrthoDB" id="27214at2759"/>
<evidence type="ECO:0000313" key="4">
    <source>
        <dbReference type="EMBL" id="KAF4983450.1"/>
    </source>
</evidence>
<accession>A0A8H4XP43</accession>
<reference evidence="4" key="1">
    <citation type="journal article" date="2020" name="BMC Genomics">
        <title>Correction to: Identification and distribution of gene clusters required for synthesis of sphingolipid metabolism inhibitors in diverse species of the filamentous fungus Fusarium.</title>
        <authorList>
            <person name="Kim H.S."/>
            <person name="Lohmar J.M."/>
            <person name="Busman M."/>
            <person name="Brown D.W."/>
            <person name="Naumann T.A."/>
            <person name="Divon H.H."/>
            <person name="Lysoe E."/>
            <person name="Uhlig S."/>
            <person name="Proctor R.H."/>
        </authorList>
    </citation>
    <scope>NUCLEOTIDE SEQUENCE</scope>
    <source>
        <strain evidence="4">NRRL 22465</strain>
    </source>
</reference>
<protein>
    <recommendedName>
        <fullName evidence="6">Tail specific protease domain-containing protein</fullName>
    </recommendedName>
</protein>
<keyword evidence="5" id="KW-1185">Reference proteome</keyword>
<dbReference type="InterPro" id="IPR056186">
    <property type="entry name" value="PDZ_CPAF-rel"/>
</dbReference>
<comment type="caution">
    <text evidence="4">The sequence shown here is derived from an EMBL/GenBank/DDBJ whole genome shotgun (WGS) entry which is preliminary data.</text>
</comment>
<evidence type="ECO:0000313" key="5">
    <source>
        <dbReference type="Proteomes" id="UP000635477"/>
    </source>
</evidence>
<feature type="signal peptide" evidence="1">
    <location>
        <begin position="1"/>
        <end position="16"/>
    </location>
</feature>
<dbReference type="EMBL" id="JABEYC010000065">
    <property type="protein sequence ID" value="KAF4983450.1"/>
    <property type="molecule type" value="Genomic_DNA"/>
</dbReference>
<evidence type="ECO:0008006" key="6">
    <source>
        <dbReference type="Google" id="ProtNLM"/>
    </source>
</evidence>
<dbReference type="Pfam" id="PF23658">
    <property type="entry name" value="PDZ_CPAF_rel"/>
    <property type="match status" value="1"/>
</dbReference>
<dbReference type="GO" id="GO:0006508">
    <property type="term" value="P:proteolysis"/>
    <property type="evidence" value="ECO:0007669"/>
    <property type="project" value="InterPro"/>
</dbReference>
<dbReference type="SUPFAM" id="SSF52096">
    <property type="entry name" value="ClpP/crotonase"/>
    <property type="match status" value="1"/>
</dbReference>
<feature type="domain" description="Tail specific protease" evidence="2">
    <location>
        <begin position="386"/>
        <end position="564"/>
    </location>
</feature>
<sequence>MVSSLGVLALVGFAAAALEPGQVMHETRHQPAFIHSRDVKDSEAEPCKFLSQVYDDGNFKKGQQAIVNVPPSVGVACLKSVPVDKERDLGLLDYLEPLISFQSTLEILADPPEEYLFPGVDVLGGLEVIRDNLKKNKYKSQYGVMSDLRSLFVAANDNHFGYAPNLFNVFAYLRRGLDFQAVSPDGVRTPLIYHSTDIMSGNKNELDYFPSAVESVNDVPVFEWLEDEAARNVKNSQDPDAQFNRLSITIPRIATGSPVLLLSSQFEIPDTYTIKFYNGSKLEFENQIIFSNTFNFTGIDSGEAFHEYFELVPADISDPTANERRSASETKTDAVIPGYPKPVVKHSESSISGYFLEGDDYKDIAVLSILSFLPIGPNATSTDKLNITDYVLEAEDLLLDFMEQAEETGRDKLIIDLSGNGGGSVVLADSIYRLLFPDGEFSVYNRYRANSALEAATAADYDAFFQNTIGKYYPVSPDNEPIETGKEWFGPYTTKGGQNVTAAFENNKTAPWDSAIPAYLNGFDPDNKPLVEKAPWKPENILIVTDGTCASACCILTGLLTRNHGIRTLALGGRPLNLAMQAMGGVKGTILKNHADLVRETDRFFYNAANDTKTRSILRDAEDAFPSLDNPPLLPLPVGAGGGGQINGYNGYTADDLDGYPVHFRYEAANCRLFYTQRMLAYPADTWKRAAGVAWNGEGCVPGSTTNENGTIGDNMSHTAWDAQEECL</sequence>
<feature type="domain" description="CPAF-like PDZ" evidence="3">
    <location>
        <begin position="174"/>
        <end position="294"/>
    </location>
</feature>
<dbReference type="AlphaFoldDB" id="A0A8H4XP43"/>
<evidence type="ECO:0000259" key="3">
    <source>
        <dbReference type="Pfam" id="PF23658"/>
    </source>
</evidence>
<dbReference type="Proteomes" id="UP000635477">
    <property type="component" value="Unassembled WGS sequence"/>
</dbReference>
<dbReference type="PANTHER" id="PTHR37049:SF4">
    <property type="entry name" value="RHODANESE DOMAIN-CONTAINING PROTEIN"/>
    <property type="match status" value="1"/>
</dbReference>
<dbReference type="InterPro" id="IPR052766">
    <property type="entry name" value="S41A_metabolite_peptidase"/>
</dbReference>
<proteinExistence type="predicted"/>